<evidence type="ECO:0000313" key="3">
    <source>
        <dbReference type="Proteomes" id="UP001341259"/>
    </source>
</evidence>
<name>A0ABZ1NLW8_STRVL</name>
<dbReference type="Proteomes" id="UP001341259">
    <property type="component" value="Chromosome"/>
</dbReference>
<keyword evidence="1" id="KW-0472">Membrane</keyword>
<protein>
    <recommendedName>
        <fullName evidence="4">Integral membrane protein</fullName>
    </recommendedName>
</protein>
<evidence type="ECO:0008006" key="4">
    <source>
        <dbReference type="Google" id="ProtNLM"/>
    </source>
</evidence>
<dbReference type="RefSeq" id="WP_328336759.1">
    <property type="nucleotide sequence ID" value="NZ_CP107906.1"/>
</dbReference>
<keyword evidence="1" id="KW-1133">Transmembrane helix</keyword>
<sequence>MSERAANQGLFRFYALGYLITGIFVMVIAFEVSDLPDLGIAIYLGFGVVLWVVNMVLTSGQPRGGHGLSHAVLSAAFALVWPLVIVALIYYLSLGVIEGLRR</sequence>
<evidence type="ECO:0000256" key="1">
    <source>
        <dbReference type="SAM" id="Phobius"/>
    </source>
</evidence>
<feature type="transmembrane region" description="Helical" evidence="1">
    <location>
        <begin position="12"/>
        <end position="32"/>
    </location>
</feature>
<dbReference type="EMBL" id="CP107906">
    <property type="protein sequence ID" value="WUG92337.1"/>
    <property type="molecule type" value="Genomic_DNA"/>
</dbReference>
<keyword evidence="1" id="KW-0812">Transmembrane</keyword>
<gene>
    <name evidence="2" type="ORF">OHB29_04475</name>
</gene>
<reference evidence="2 3" key="1">
    <citation type="submission" date="2022-10" db="EMBL/GenBank/DDBJ databases">
        <title>The complete genomes of actinobacterial strains from the NBC collection.</title>
        <authorList>
            <person name="Joergensen T.S."/>
            <person name="Alvarez Arevalo M."/>
            <person name="Sterndorff E.B."/>
            <person name="Faurdal D."/>
            <person name="Vuksanovic O."/>
            <person name="Mourched A.-S."/>
            <person name="Charusanti P."/>
            <person name="Shaw S."/>
            <person name="Blin K."/>
            <person name="Weber T."/>
        </authorList>
    </citation>
    <scope>NUCLEOTIDE SEQUENCE [LARGE SCALE GENOMIC DNA]</scope>
    <source>
        <strain evidence="2 3">NBC_00456</strain>
    </source>
</reference>
<feature type="transmembrane region" description="Helical" evidence="1">
    <location>
        <begin position="71"/>
        <end position="92"/>
    </location>
</feature>
<feature type="transmembrane region" description="Helical" evidence="1">
    <location>
        <begin position="38"/>
        <end position="59"/>
    </location>
</feature>
<organism evidence="2 3">
    <name type="scientific">Streptomyces violaceus</name>
    <name type="common">Streptomyces venezuelae</name>
    <dbReference type="NCBI Taxonomy" id="1936"/>
    <lineage>
        <taxon>Bacteria</taxon>
        <taxon>Bacillati</taxon>
        <taxon>Actinomycetota</taxon>
        <taxon>Actinomycetes</taxon>
        <taxon>Kitasatosporales</taxon>
        <taxon>Streptomycetaceae</taxon>
        <taxon>Streptomyces</taxon>
    </lineage>
</organism>
<accession>A0ABZ1NLW8</accession>
<evidence type="ECO:0000313" key="2">
    <source>
        <dbReference type="EMBL" id="WUG92337.1"/>
    </source>
</evidence>
<keyword evidence="3" id="KW-1185">Reference proteome</keyword>
<proteinExistence type="predicted"/>